<dbReference type="RefSeq" id="WP_000677066.1">
    <property type="nucleotide sequence ID" value="NZ_CP187290.1"/>
</dbReference>
<evidence type="ECO:0000259" key="2">
    <source>
        <dbReference type="Pfam" id="PF26353"/>
    </source>
</evidence>
<organism evidence="3">
    <name type="scientific">Bacillus cereus</name>
    <dbReference type="NCBI Taxonomy" id="1396"/>
    <lineage>
        <taxon>Bacteria</taxon>
        <taxon>Bacillati</taxon>
        <taxon>Bacillota</taxon>
        <taxon>Bacilli</taxon>
        <taxon>Bacillales</taxon>
        <taxon>Bacillaceae</taxon>
        <taxon>Bacillus</taxon>
        <taxon>Bacillus cereus group</taxon>
    </lineage>
</organism>
<dbReference type="InterPro" id="IPR058780">
    <property type="entry name" value="YhfM-like_dom"/>
</dbReference>
<name>A0A5B9HLT1_BACCE</name>
<sequence>MKGKYVLVLLFVMLLAACGQVEPKKETKKVEETVNEVKETIGVTVIQKKHKEKKLQESEAKLVIDILNKAEKQEITGSFGEPEYEIQISRDGKKETYYAWLRGEDRRGWVQYKKAMYMLNEKDTEKLLDIFPNVSEQKEGEMQVSPLTEVTKKDLQITAFHIKTGDQNVNYTVRYTISQSLYNKLVKEQEYYLQLNFPEKVQKLIGAKESEIILGEKVKEGYKQYELHATVLIKSASQSQLKSLETYYENYDLKILNSEKEKIGVFQNIIQIVKDYGEKMNFQR</sequence>
<keyword evidence="1" id="KW-0732">Signal</keyword>
<dbReference type="PROSITE" id="PS51257">
    <property type="entry name" value="PROKAR_LIPOPROTEIN"/>
    <property type="match status" value="1"/>
</dbReference>
<feature type="domain" description="YhfM-like" evidence="2">
    <location>
        <begin position="44"/>
        <end position="134"/>
    </location>
</feature>
<reference evidence="3" key="1">
    <citation type="submission" date="2019-08" db="EMBL/GenBank/DDBJ databases">
        <title>Antibiosis Participates in the Biocontrol of Bucillus cereus 0-9 Against Rice Sheath Blight.</title>
        <authorList>
            <person name="Wang G."/>
            <person name="Liu F."/>
        </authorList>
    </citation>
    <scope>NUCLEOTIDE SEQUENCE</scope>
    <source>
        <strain evidence="3">09</strain>
    </source>
</reference>
<gene>
    <name evidence="3" type="ORF">FRY47_07180</name>
</gene>
<evidence type="ECO:0000256" key="1">
    <source>
        <dbReference type="SAM" id="SignalP"/>
    </source>
</evidence>
<protein>
    <recommendedName>
        <fullName evidence="2">YhfM-like domain-containing protein</fullName>
    </recommendedName>
</protein>
<evidence type="ECO:0000313" key="3">
    <source>
        <dbReference type="EMBL" id="QEF16152.1"/>
    </source>
</evidence>
<dbReference type="AlphaFoldDB" id="A0A5B9HLT1"/>
<feature type="chain" id="PRO_5039261804" description="YhfM-like domain-containing protein" evidence="1">
    <location>
        <begin position="22"/>
        <end position="284"/>
    </location>
</feature>
<dbReference type="Pfam" id="PF26353">
    <property type="entry name" value="YhfM"/>
    <property type="match status" value="1"/>
</dbReference>
<accession>A0A5B9HLT1</accession>
<feature type="signal peptide" evidence="1">
    <location>
        <begin position="1"/>
        <end position="21"/>
    </location>
</feature>
<proteinExistence type="predicted"/>
<dbReference type="EMBL" id="CP042874">
    <property type="protein sequence ID" value="QEF16152.1"/>
    <property type="molecule type" value="Genomic_DNA"/>
</dbReference>